<dbReference type="AlphaFoldDB" id="A0A285X3J6"/>
<dbReference type="EMBL" id="OCMF01000001">
    <property type="protein sequence ID" value="SOC79576.1"/>
    <property type="molecule type" value="Genomic_DNA"/>
</dbReference>
<protein>
    <submittedName>
        <fullName evidence="3">Methyltransferase domain-containing protein</fullName>
    </submittedName>
</protein>
<dbReference type="PANTHER" id="PTHR43861:SF3">
    <property type="entry name" value="PUTATIVE (AFU_ORTHOLOGUE AFUA_2G14390)-RELATED"/>
    <property type="match status" value="1"/>
</dbReference>
<reference evidence="4" key="1">
    <citation type="submission" date="2017-09" db="EMBL/GenBank/DDBJ databases">
        <authorList>
            <person name="Varghese N."/>
            <person name="Submissions S."/>
        </authorList>
    </citation>
    <scope>NUCLEOTIDE SEQUENCE [LARGE SCALE GENOMIC DNA]</scope>
    <source>
        <strain evidence="4">CGMCC 1.12641</strain>
    </source>
</reference>
<dbReference type="PANTHER" id="PTHR43861">
    <property type="entry name" value="TRANS-ACONITATE 2-METHYLTRANSFERASE-RELATED"/>
    <property type="match status" value="1"/>
</dbReference>
<dbReference type="InterPro" id="IPR041698">
    <property type="entry name" value="Methyltransf_25"/>
</dbReference>
<sequence length="204" mass="23572">MQEFWNERYQREEYIYGKDPNEYLKAKLKNLTPGRILFPAEGEGRNAVHAAKKGWQVSAFDQSEEGRKKALRLAEAEGVEIDYTVSGLQNLSFKEAQFDAIGFVYAHFPPQQRQEFFNSAHKYLKEGGKVIFEGFASKHPQYQESNPAVGGPKEPEMLFSEEEIKNSFHDLHFLEFFEGEIELEEGAFHKGKGWVIRFVAEKKK</sequence>
<dbReference type="GO" id="GO:0032259">
    <property type="term" value="P:methylation"/>
    <property type="evidence" value="ECO:0007669"/>
    <property type="project" value="UniProtKB-KW"/>
</dbReference>
<feature type="domain" description="Methyltransferase" evidence="2">
    <location>
        <begin position="41"/>
        <end position="128"/>
    </location>
</feature>
<organism evidence="3 4">
    <name type="scientific">Salinimicrobium sediminis</name>
    <dbReference type="NCBI Taxonomy" id="1343891"/>
    <lineage>
        <taxon>Bacteria</taxon>
        <taxon>Pseudomonadati</taxon>
        <taxon>Bacteroidota</taxon>
        <taxon>Flavobacteriia</taxon>
        <taxon>Flavobacteriales</taxon>
        <taxon>Flavobacteriaceae</taxon>
        <taxon>Salinimicrobium</taxon>
    </lineage>
</organism>
<dbReference type="Gene3D" id="3.40.50.150">
    <property type="entry name" value="Vaccinia Virus protein VP39"/>
    <property type="match status" value="1"/>
</dbReference>
<evidence type="ECO:0000313" key="4">
    <source>
        <dbReference type="Proteomes" id="UP000219193"/>
    </source>
</evidence>
<name>A0A285X3J6_9FLAO</name>
<proteinExistence type="predicted"/>
<dbReference type="Pfam" id="PF13649">
    <property type="entry name" value="Methyltransf_25"/>
    <property type="match status" value="1"/>
</dbReference>
<dbReference type="Proteomes" id="UP000219193">
    <property type="component" value="Unassembled WGS sequence"/>
</dbReference>
<dbReference type="GO" id="GO:0008168">
    <property type="term" value="F:methyltransferase activity"/>
    <property type="evidence" value="ECO:0007669"/>
    <property type="project" value="UniProtKB-KW"/>
</dbReference>
<keyword evidence="3" id="KW-0489">Methyltransferase</keyword>
<evidence type="ECO:0000256" key="1">
    <source>
        <dbReference type="ARBA" id="ARBA00022679"/>
    </source>
</evidence>
<evidence type="ECO:0000259" key="2">
    <source>
        <dbReference type="Pfam" id="PF13649"/>
    </source>
</evidence>
<dbReference type="CDD" id="cd02440">
    <property type="entry name" value="AdoMet_MTases"/>
    <property type="match status" value="1"/>
</dbReference>
<keyword evidence="1 3" id="KW-0808">Transferase</keyword>
<dbReference type="InterPro" id="IPR029063">
    <property type="entry name" value="SAM-dependent_MTases_sf"/>
</dbReference>
<dbReference type="SUPFAM" id="SSF53335">
    <property type="entry name" value="S-adenosyl-L-methionine-dependent methyltransferases"/>
    <property type="match status" value="1"/>
</dbReference>
<accession>A0A285X3J6</accession>
<dbReference type="OrthoDB" id="9804312at2"/>
<evidence type="ECO:0000313" key="3">
    <source>
        <dbReference type="EMBL" id="SOC79576.1"/>
    </source>
</evidence>
<keyword evidence="4" id="KW-1185">Reference proteome</keyword>
<gene>
    <name evidence="3" type="ORF">SAMN06296241_1105</name>
</gene>